<evidence type="ECO:0000313" key="3">
    <source>
        <dbReference type="EMBL" id="SEE31029.1"/>
    </source>
</evidence>
<feature type="chain" id="PRO_5038477969" description="Plastocyanin" evidence="2">
    <location>
        <begin position="25"/>
        <end position="282"/>
    </location>
</feature>
<dbReference type="RefSeq" id="WP_139244220.1">
    <property type="nucleotide sequence ID" value="NZ_FNTV01000001.1"/>
</dbReference>
<dbReference type="SUPFAM" id="SSF49503">
    <property type="entry name" value="Cupredoxins"/>
    <property type="match status" value="1"/>
</dbReference>
<gene>
    <name evidence="3" type="ORF">SAMN04489740_1098</name>
</gene>
<organism evidence="3 4">
    <name type="scientific">Arthrobacter alpinus</name>
    <dbReference type="NCBI Taxonomy" id="656366"/>
    <lineage>
        <taxon>Bacteria</taxon>
        <taxon>Bacillati</taxon>
        <taxon>Actinomycetota</taxon>
        <taxon>Actinomycetes</taxon>
        <taxon>Micrococcales</taxon>
        <taxon>Micrococcaceae</taxon>
        <taxon>Arthrobacter</taxon>
    </lineage>
</organism>
<proteinExistence type="predicted"/>
<accession>A0A1H5HSZ1</accession>
<feature type="signal peptide" evidence="2">
    <location>
        <begin position="1"/>
        <end position="24"/>
    </location>
</feature>
<reference evidence="3 4" key="1">
    <citation type="submission" date="2016-10" db="EMBL/GenBank/DDBJ databases">
        <authorList>
            <person name="de Groot N.N."/>
        </authorList>
    </citation>
    <scope>NUCLEOTIDE SEQUENCE [LARGE SCALE GENOMIC DNA]</scope>
    <source>
        <strain evidence="3 4">DSM 22274</strain>
    </source>
</reference>
<evidence type="ECO:0000256" key="1">
    <source>
        <dbReference type="SAM" id="MobiDB-lite"/>
    </source>
</evidence>
<protein>
    <recommendedName>
        <fullName evidence="5">Plastocyanin</fullName>
    </recommendedName>
</protein>
<keyword evidence="2" id="KW-0732">Signal</keyword>
<dbReference type="Proteomes" id="UP000182725">
    <property type="component" value="Unassembled WGS sequence"/>
</dbReference>
<feature type="compositionally biased region" description="Low complexity" evidence="1">
    <location>
        <begin position="28"/>
        <end position="37"/>
    </location>
</feature>
<feature type="region of interest" description="Disordered" evidence="1">
    <location>
        <begin position="28"/>
        <end position="55"/>
    </location>
</feature>
<dbReference type="PROSITE" id="PS51257">
    <property type="entry name" value="PROKAR_LIPOPROTEIN"/>
    <property type="match status" value="1"/>
</dbReference>
<name>A0A1H5HSZ1_9MICC</name>
<evidence type="ECO:0008006" key="5">
    <source>
        <dbReference type="Google" id="ProtNLM"/>
    </source>
</evidence>
<dbReference type="InterPro" id="IPR008972">
    <property type="entry name" value="Cupredoxin"/>
</dbReference>
<dbReference type="EMBL" id="FNTV01000001">
    <property type="protein sequence ID" value="SEE31029.1"/>
    <property type="molecule type" value="Genomic_DNA"/>
</dbReference>
<evidence type="ECO:0000313" key="4">
    <source>
        <dbReference type="Proteomes" id="UP000182725"/>
    </source>
</evidence>
<dbReference type="AlphaFoldDB" id="A0A1H5HSZ1"/>
<evidence type="ECO:0000256" key="2">
    <source>
        <dbReference type="SAM" id="SignalP"/>
    </source>
</evidence>
<sequence length="282" mass="28752">MMNKKVSLAGGLAIAAILTLSACGAGTTAGSTSPGASEPSASSTASGMVGHGTGSMESMIHIQDGKFMDPEPLAAGSTVTVMNMDSTVQKVISDDTISFNISVPAGGTASFAAPKKPGRYPYHGGAGDMQGVLTVTATGPSQAATMVCAEEAKETVTEILALPATPKTSDHWDGTTYSCTYPLAVGDFVMTVTESANDADAATLAKQLAGSLQAPPIEGLANLGLPGYQSKDGNVIFAKDNMTLHVDATSFPETVGPHKVTASKFAYEMATTILGCWTEHHS</sequence>